<evidence type="ECO:0000313" key="3">
    <source>
        <dbReference type="Proteomes" id="UP000240883"/>
    </source>
</evidence>
<feature type="compositionally biased region" description="Low complexity" evidence="1">
    <location>
        <begin position="94"/>
        <end position="104"/>
    </location>
</feature>
<reference evidence="2 3" key="1">
    <citation type="journal article" date="2018" name="Front. Microbiol.">
        <title>Genome-Wide Analysis of Corynespora cassiicola Leaf Fall Disease Putative Effectors.</title>
        <authorList>
            <person name="Lopez D."/>
            <person name="Ribeiro S."/>
            <person name="Label P."/>
            <person name="Fumanal B."/>
            <person name="Venisse J.S."/>
            <person name="Kohler A."/>
            <person name="de Oliveira R.R."/>
            <person name="Labutti K."/>
            <person name="Lipzen A."/>
            <person name="Lail K."/>
            <person name="Bauer D."/>
            <person name="Ohm R.A."/>
            <person name="Barry K.W."/>
            <person name="Spatafora J."/>
            <person name="Grigoriev I.V."/>
            <person name="Martin F.M."/>
            <person name="Pujade-Renaud V."/>
        </authorList>
    </citation>
    <scope>NUCLEOTIDE SEQUENCE [LARGE SCALE GENOMIC DNA]</scope>
    <source>
        <strain evidence="2 3">Philippines</strain>
    </source>
</reference>
<protein>
    <submittedName>
        <fullName evidence="2">Uncharacterized protein</fullName>
    </submittedName>
</protein>
<evidence type="ECO:0000313" key="2">
    <source>
        <dbReference type="EMBL" id="PSN59705.1"/>
    </source>
</evidence>
<evidence type="ECO:0000256" key="1">
    <source>
        <dbReference type="SAM" id="MobiDB-lite"/>
    </source>
</evidence>
<gene>
    <name evidence="2" type="ORF">BS50DRAFT_222803</name>
</gene>
<dbReference type="EMBL" id="KZ678153">
    <property type="protein sequence ID" value="PSN59705.1"/>
    <property type="molecule type" value="Genomic_DNA"/>
</dbReference>
<sequence length="237" mass="25607">MGRQCSAGRRRQTQAWVWRTDMATGDGRRARRATGGQQAAAVCTACRNRATGGQGLSHGAGGRFVLGVWEGRGEGRWEGRAAVDSPRCRRHNQAARAKSGKAGARGNGRRDRGRGRGCAGGLLLGEGSRLSRRAVVATAVEVAAVVVVVVERRVERDGGGGGGVRSVGMGGGRRSVPHVCLSLRARPADTRVVRPGSLAARLAVNCRRRCDGGCRRRGQSEGRWWWWCCWQWPWPWC</sequence>
<dbReference type="Proteomes" id="UP000240883">
    <property type="component" value="Unassembled WGS sequence"/>
</dbReference>
<dbReference type="AlphaFoldDB" id="A0A2T2N2M6"/>
<organism evidence="2 3">
    <name type="scientific">Corynespora cassiicola Philippines</name>
    <dbReference type="NCBI Taxonomy" id="1448308"/>
    <lineage>
        <taxon>Eukaryota</taxon>
        <taxon>Fungi</taxon>
        <taxon>Dikarya</taxon>
        <taxon>Ascomycota</taxon>
        <taxon>Pezizomycotina</taxon>
        <taxon>Dothideomycetes</taxon>
        <taxon>Pleosporomycetidae</taxon>
        <taxon>Pleosporales</taxon>
        <taxon>Corynesporascaceae</taxon>
        <taxon>Corynespora</taxon>
    </lineage>
</organism>
<name>A0A2T2N2M6_CORCC</name>
<keyword evidence="3" id="KW-1185">Reference proteome</keyword>
<accession>A0A2T2N2M6</accession>
<feature type="region of interest" description="Disordered" evidence="1">
    <location>
        <begin position="80"/>
        <end position="114"/>
    </location>
</feature>
<proteinExistence type="predicted"/>